<dbReference type="PANTHER" id="PTHR48050">
    <property type="entry name" value="STEROL 3-BETA-GLUCOSYLTRANSFERASE"/>
    <property type="match status" value="1"/>
</dbReference>
<dbReference type="SUPFAM" id="SSF53756">
    <property type="entry name" value="UDP-Glycosyltransferase/glycogen phosphorylase"/>
    <property type="match status" value="1"/>
</dbReference>
<dbReference type="Pfam" id="PF06722">
    <property type="entry name" value="EryCIII-like_C"/>
    <property type="match status" value="1"/>
</dbReference>
<feature type="domain" description="Erythromycin biosynthesis protein CIII-like C-terminal" evidence="1">
    <location>
        <begin position="277"/>
        <end position="416"/>
    </location>
</feature>
<organism evidence="2 3">
    <name type="scientific">Deinococcus seoulensis</name>
    <dbReference type="NCBI Taxonomy" id="1837379"/>
    <lineage>
        <taxon>Bacteria</taxon>
        <taxon>Thermotogati</taxon>
        <taxon>Deinococcota</taxon>
        <taxon>Deinococci</taxon>
        <taxon>Deinococcales</taxon>
        <taxon>Deinococcaceae</taxon>
        <taxon>Deinococcus</taxon>
    </lineage>
</organism>
<evidence type="ECO:0000313" key="2">
    <source>
        <dbReference type="EMBL" id="GGR58894.1"/>
    </source>
</evidence>
<sequence length="423" mass="45395">MARILIASQPIAGHLMPLLPIAAELVRRGHEVRWYTGRRYATRVETTGATFEPFTLARDYDDRDFESAFPGRDALSGLKQVQFDVQRIFVGQIRPQLLDLQALHREWPWDATLAEQTLSAALLLEELGGPPCALLGVLPLGIRSRDAAPFGLGLPPTRGPLGTLRNAALHALTGPLVFGAANRDLRDLCRDLGLPARPFGPPTAPTLMLQASAARFEYPVSDRPAQLHFIGPLVPPPPPGLPLPDWWADVTGATRPVVVVTQGTLATDPRDLILPTLRALADLNVLVVAAGVRDPATLGTLPRNARTAPFIPFDRLLPHASVFITNGGYGGVQLALRSALPVLSAGTTEDKPEVGRRVQVSGAGLRLNTRTPAPHQIRAATLRLLTDPRYRAAAATLAADLRAHDAPREAADLLETLLPVAAG</sequence>
<accession>A0ABQ2RT34</accession>
<keyword evidence="2" id="KW-0808">Transferase</keyword>
<dbReference type="InterPro" id="IPR002213">
    <property type="entry name" value="UDP_glucos_trans"/>
</dbReference>
<protein>
    <submittedName>
        <fullName evidence="2">Glycosyl transferase</fullName>
    </submittedName>
</protein>
<dbReference type="InterPro" id="IPR010610">
    <property type="entry name" value="EryCIII-like_C"/>
</dbReference>
<reference evidence="3" key="1">
    <citation type="journal article" date="2019" name="Int. J. Syst. Evol. Microbiol.">
        <title>The Global Catalogue of Microorganisms (GCM) 10K type strain sequencing project: providing services to taxonomists for standard genome sequencing and annotation.</title>
        <authorList>
            <consortium name="The Broad Institute Genomics Platform"/>
            <consortium name="The Broad Institute Genome Sequencing Center for Infectious Disease"/>
            <person name="Wu L."/>
            <person name="Ma J."/>
        </authorList>
    </citation>
    <scope>NUCLEOTIDE SEQUENCE [LARGE SCALE GENOMIC DNA]</scope>
    <source>
        <strain evidence="3">JCM 31404</strain>
    </source>
</reference>
<dbReference type="Proteomes" id="UP000634308">
    <property type="component" value="Unassembled WGS sequence"/>
</dbReference>
<dbReference type="CDD" id="cd03784">
    <property type="entry name" value="GT1_Gtf-like"/>
    <property type="match status" value="1"/>
</dbReference>
<evidence type="ECO:0000313" key="3">
    <source>
        <dbReference type="Proteomes" id="UP000634308"/>
    </source>
</evidence>
<dbReference type="RefSeq" id="WP_229777819.1">
    <property type="nucleotide sequence ID" value="NZ_BMQM01000012.1"/>
</dbReference>
<keyword evidence="3" id="KW-1185">Reference proteome</keyword>
<dbReference type="PANTHER" id="PTHR48050:SF13">
    <property type="entry name" value="STEROL 3-BETA-GLUCOSYLTRANSFERASE UGT80A2"/>
    <property type="match status" value="1"/>
</dbReference>
<evidence type="ECO:0000259" key="1">
    <source>
        <dbReference type="Pfam" id="PF06722"/>
    </source>
</evidence>
<comment type="caution">
    <text evidence="2">The sequence shown here is derived from an EMBL/GenBank/DDBJ whole genome shotgun (WGS) entry which is preliminary data.</text>
</comment>
<dbReference type="InterPro" id="IPR050426">
    <property type="entry name" value="Glycosyltransferase_28"/>
</dbReference>
<dbReference type="EMBL" id="BMQM01000012">
    <property type="protein sequence ID" value="GGR58894.1"/>
    <property type="molecule type" value="Genomic_DNA"/>
</dbReference>
<proteinExistence type="predicted"/>
<dbReference type="Gene3D" id="3.40.50.2000">
    <property type="entry name" value="Glycogen Phosphorylase B"/>
    <property type="match status" value="2"/>
</dbReference>
<name>A0ABQ2RT34_9DEIO</name>
<gene>
    <name evidence="2" type="ORF">GCM10008959_20850</name>
</gene>
<dbReference type="GO" id="GO:0016740">
    <property type="term" value="F:transferase activity"/>
    <property type="evidence" value="ECO:0007669"/>
    <property type="project" value="UniProtKB-KW"/>
</dbReference>